<dbReference type="GO" id="GO:0004674">
    <property type="term" value="F:protein serine/threonine kinase activity"/>
    <property type="evidence" value="ECO:0007669"/>
    <property type="project" value="TreeGrafter"/>
</dbReference>
<comment type="caution">
    <text evidence="2">The sequence shown here is derived from an EMBL/GenBank/DDBJ whole genome shotgun (WGS) entry which is preliminary data.</text>
</comment>
<keyword evidence="3" id="KW-1185">Reference proteome</keyword>
<dbReference type="Pfam" id="PF00560">
    <property type="entry name" value="LRR_1"/>
    <property type="match status" value="2"/>
</dbReference>
<evidence type="ECO:0000313" key="2">
    <source>
        <dbReference type="EMBL" id="KAI7754959.1"/>
    </source>
</evidence>
<dbReference type="InterPro" id="IPR001611">
    <property type="entry name" value="Leu-rich_rpt"/>
</dbReference>
<comment type="subcellular location">
    <subcellularLocation>
        <location evidence="1">Membrane</location>
        <topology evidence="1">Single-pass type I membrane protein</topology>
    </subcellularLocation>
</comment>
<dbReference type="EMBL" id="JAMZMK010002225">
    <property type="protein sequence ID" value="KAI7754959.1"/>
    <property type="molecule type" value="Genomic_DNA"/>
</dbReference>
<reference evidence="2" key="1">
    <citation type="submission" date="2022-06" db="EMBL/GenBank/DDBJ databases">
        <title>Uncovering the hologenomic basis of an extraordinary plant invasion.</title>
        <authorList>
            <person name="Bieker V.C."/>
            <person name="Martin M.D."/>
            <person name="Gilbert T."/>
            <person name="Hodgins K."/>
            <person name="Battlay P."/>
            <person name="Petersen B."/>
            <person name="Wilson J."/>
        </authorList>
    </citation>
    <scope>NUCLEOTIDE SEQUENCE</scope>
    <source>
        <strain evidence="2">AA19_3_7</strain>
        <tissue evidence="2">Leaf</tissue>
    </source>
</reference>
<dbReference type="Proteomes" id="UP001206925">
    <property type="component" value="Unassembled WGS sequence"/>
</dbReference>
<organism evidence="2 3">
    <name type="scientific">Ambrosia artemisiifolia</name>
    <name type="common">Common ragweed</name>
    <dbReference type="NCBI Taxonomy" id="4212"/>
    <lineage>
        <taxon>Eukaryota</taxon>
        <taxon>Viridiplantae</taxon>
        <taxon>Streptophyta</taxon>
        <taxon>Embryophyta</taxon>
        <taxon>Tracheophyta</taxon>
        <taxon>Spermatophyta</taxon>
        <taxon>Magnoliopsida</taxon>
        <taxon>eudicotyledons</taxon>
        <taxon>Gunneridae</taxon>
        <taxon>Pentapetalae</taxon>
        <taxon>asterids</taxon>
        <taxon>campanulids</taxon>
        <taxon>Asterales</taxon>
        <taxon>Asteraceae</taxon>
        <taxon>Asteroideae</taxon>
        <taxon>Heliantheae alliance</taxon>
        <taxon>Heliantheae</taxon>
        <taxon>Ambrosia</taxon>
    </lineage>
</organism>
<dbReference type="InterPro" id="IPR051824">
    <property type="entry name" value="LRR_Rcpt-Like_S/T_Kinase"/>
</dbReference>
<evidence type="ECO:0000313" key="3">
    <source>
        <dbReference type="Proteomes" id="UP001206925"/>
    </source>
</evidence>
<sequence>MNATSWRFDGDNCNLDAIYEVPKLSQEANASIGCDCNIGNDTDCHVIRITHKLYSLDGVLPPDLTKLPYLRSLDLAYNYLRGIIPPEWGQTRLQEISLLGNRLTGEIPPE</sequence>
<dbReference type="InterPro" id="IPR032675">
    <property type="entry name" value="LRR_dom_sf"/>
</dbReference>
<dbReference type="GO" id="GO:0016020">
    <property type="term" value="C:membrane"/>
    <property type="evidence" value="ECO:0007669"/>
    <property type="project" value="UniProtKB-SubCell"/>
</dbReference>
<name>A0AAD5GVS5_AMBAR</name>
<accession>A0AAD5GVS5</accession>
<dbReference type="SUPFAM" id="SSF52058">
    <property type="entry name" value="L domain-like"/>
    <property type="match status" value="1"/>
</dbReference>
<protein>
    <submittedName>
        <fullName evidence="2">Uncharacterized protein</fullName>
    </submittedName>
</protein>
<gene>
    <name evidence="2" type="ORF">M8C21_019505</name>
</gene>
<proteinExistence type="predicted"/>
<dbReference type="PANTHER" id="PTHR48006">
    <property type="entry name" value="LEUCINE-RICH REPEAT-CONTAINING PROTEIN DDB_G0281931-RELATED"/>
    <property type="match status" value="1"/>
</dbReference>
<dbReference type="PANTHER" id="PTHR48006:SF72">
    <property type="entry name" value="LRR RECEPTOR-LIKE SERINE_THREONINE-PROTEIN KINASE RFK1-RELATED"/>
    <property type="match status" value="1"/>
</dbReference>
<feature type="non-terminal residue" evidence="2">
    <location>
        <position position="110"/>
    </location>
</feature>
<evidence type="ECO:0000256" key="1">
    <source>
        <dbReference type="ARBA" id="ARBA00004479"/>
    </source>
</evidence>
<dbReference type="Gene3D" id="3.80.10.10">
    <property type="entry name" value="Ribonuclease Inhibitor"/>
    <property type="match status" value="1"/>
</dbReference>
<dbReference type="AlphaFoldDB" id="A0AAD5GVS5"/>